<protein>
    <recommendedName>
        <fullName evidence="4">phosphoglycolate phosphatase</fullName>
        <ecNumber evidence="4">3.1.3.18</ecNumber>
    </recommendedName>
</protein>
<evidence type="ECO:0000256" key="4">
    <source>
        <dbReference type="ARBA" id="ARBA00013078"/>
    </source>
</evidence>
<dbReference type="SUPFAM" id="SSF56784">
    <property type="entry name" value="HAD-like"/>
    <property type="match status" value="1"/>
</dbReference>
<name>A0A0B5FB68_9BURK</name>
<keyword evidence="5" id="KW-0378">Hydrolase</keyword>
<evidence type="ECO:0000256" key="1">
    <source>
        <dbReference type="ARBA" id="ARBA00000830"/>
    </source>
</evidence>
<dbReference type="SFLD" id="SFLDG01129">
    <property type="entry name" value="C1.5:_HAD__Beta-PGM__Phosphata"/>
    <property type="match status" value="1"/>
</dbReference>
<dbReference type="GO" id="GO:0008967">
    <property type="term" value="F:phosphoglycolate phosphatase activity"/>
    <property type="evidence" value="ECO:0007669"/>
    <property type="project" value="UniProtKB-EC"/>
</dbReference>
<dbReference type="KEGG" id="papi:SG18_07330"/>
<dbReference type="PANTHER" id="PTHR43434:SF1">
    <property type="entry name" value="PHOSPHOGLYCOLATE PHOSPHATASE"/>
    <property type="match status" value="1"/>
</dbReference>
<dbReference type="PANTHER" id="PTHR43434">
    <property type="entry name" value="PHOSPHOGLYCOLATE PHOSPHATASE"/>
    <property type="match status" value="1"/>
</dbReference>
<evidence type="ECO:0000313" key="6">
    <source>
        <dbReference type="EMBL" id="VVG72716.1"/>
    </source>
</evidence>
<reference evidence="5 7" key="1">
    <citation type="submission" date="2018-12" db="EMBL/GenBank/DDBJ databases">
        <title>Whole genome sequence of a Pandoraea apista isolate from a patient with cystic fibrosis.</title>
        <authorList>
            <person name="Kenna D.T."/>
            <person name="Turton J.F."/>
        </authorList>
    </citation>
    <scope>NUCLEOTIDE SEQUENCE [LARGE SCALE GENOMIC DNA]</scope>
    <source>
        <strain evidence="5 7">Pa13324</strain>
    </source>
</reference>
<dbReference type="GO" id="GO:0006281">
    <property type="term" value="P:DNA repair"/>
    <property type="evidence" value="ECO:0007669"/>
    <property type="project" value="TreeGrafter"/>
</dbReference>
<dbReference type="EMBL" id="RWHX01000050">
    <property type="protein sequence ID" value="RSK76424.1"/>
    <property type="molecule type" value="Genomic_DNA"/>
</dbReference>
<accession>A0A0B5FB68</accession>
<evidence type="ECO:0000313" key="5">
    <source>
        <dbReference type="EMBL" id="RSK76424.1"/>
    </source>
</evidence>
<proteinExistence type="inferred from homology"/>
<comment type="similarity">
    <text evidence="3">Belongs to the HAD-like hydrolase superfamily. CbbY/CbbZ/Gph/YieH family.</text>
</comment>
<dbReference type="Pfam" id="PF00702">
    <property type="entry name" value="Hydrolase"/>
    <property type="match status" value="1"/>
</dbReference>
<sequence length="240" mass="26558">MQASFEKDSILVLDVDGTLTDSVRIHQRALLGAMESLAFEDLNTDWGSYPHHTDTGILIHAHAEHGRALPQPHDLARFEHEIDERFTALLNAHGLAEIPGARAFVEAAHRSRWGVVFATGGIRQVSHRKLRSVAIDYTDAMLITASEYSSREQLVAEAIKRAQAGYGITKPRAIVSIGDGMWDLKVARQLGIDFVGIGSKRQRSPLHAEGVTVYDDMWDALHWLTHGRGRVSGTRLASRP</sequence>
<dbReference type="Gene3D" id="3.40.50.1000">
    <property type="entry name" value="HAD superfamily/HAD-like"/>
    <property type="match status" value="1"/>
</dbReference>
<dbReference type="GeneID" id="47012484"/>
<dbReference type="STRING" id="93218.XM39_07345"/>
<evidence type="ECO:0000313" key="8">
    <source>
        <dbReference type="Proteomes" id="UP000364291"/>
    </source>
</evidence>
<dbReference type="RefSeq" id="WP_042113429.1">
    <property type="nucleotide sequence ID" value="NZ_CABPSX010000008.1"/>
</dbReference>
<dbReference type="EC" id="3.1.3.18" evidence="4"/>
<organism evidence="6 8">
    <name type="scientific">Pandoraea apista</name>
    <dbReference type="NCBI Taxonomy" id="93218"/>
    <lineage>
        <taxon>Bacteria</taxon>
        <taxon>Pseudomonadati</taxon>
        <taxon>Pseudomonadota</taxon>
        <taxon>Betaproteobacteria</taxon>
        <taxon>Burkholderiales</taxon>
        <taxon>Burkholderiaceae</taxon>
        <taxon>Pandoraea</taxon>
    </lineage>
</organism>
<dbReference type="InterPro" id="IPR023198">
    <property type="entry name" value="PGP-like_dom2"/>
</dbReference>
<evidence type="ECO:0000256" key="3">
    <source>
        <dbReference type="ARBA" id="ARBA00006171"/>
    </source>
</evidence>
<dbReference type="Gene3D" id="1.10.150.240">
    <property type="entry name" value="Putative phosphatase, domain 2"/>
    <property type="match status" value="1"/>
</dbReference>
<dbReference type="Proteomes" id="UP000364291">
    <property type="component" value="Unassembled WGS sequence"/>
</dbReference>
<gene>
    <name evidence="5" type="ORF">EJE83_21130</name>
    <name evidence="6" type="ORF">PAP18089_03716</name>
</gene>
<dbReference type="InterPro" id="IPR023214">
    <property type="entry name" value="HAD_sf"/>
</dbReference>
<dbReference type="InterPro" id="IPR036412">
    <property type="entry name" value="HAD-like_sf"/>
</dbReference>
<dbReference type="AlphaFoldDB" id="A0A0B5FB68"/>
<reference evidence="6 8" key="2">
    <citation type="submission" date="2019-08" db="EMBL/GenBank/DDBJ databases">
        <authorList>
            <person name="Peeters C."/>
        </authorList>
    </citation>
    <scope>NUCLEOTIDE SEQUENCE [LARGE SCALE GENOMIC DNA]</scope>
    <source>
        <strain evidence="6 8">LMG 18089</strain>
    </source>
</reference>
<evidence type="ECO:0000313" key="7">
    <source>
        <dbReference type="Proteomes" id="UP000270216"/>
    </source>
</evidence>
<comment type="catalytic activity">
    <reaction evidence="1">
        <text>2-phosphoglycolate + H2O = glycolate + phosphate</text>
        <dbReference type="Rhea" id="RHEA:14369"/>
        <dbReference type="ChEBI" id="CHEBI:15377"/>
        <dbReference type="ChEBI" id="CHEBI:29805"/>
        <dbReference type="ChEBI" id="CHEBI:43474"/>
        <dbReference type="ChEBI" id="CHEBI:58033"/>
        <dbReference type="EC" id="3.1.3.18"/>
    </reaction>
</comment>
<comment type="pathway">
    <text evidence="2">Organic acid metabolism; glycolate biosynthesis; glycolate from 2-phosphoglycolate: step 1/1.</text>
</comment>
<dbReference type="OrthoDB" id="9807630at2"/>
<dbReference type="InterPro" id="IPR050155">
    <property type="entry name" value="HAD-like_hydrolase_sf"/>
</dbReference>
<dbReference type="EMBL" id="CABPSX010000008">
    <property type="protein sequence ID" value="VVG72716.1"/>
    <property type="molecule type" value="Genomic_DNA"/>
</dbReference>
<evidence type="ECO:0000256" key="2">
    <source>
        <dbReference type="ARBA" id="ARBA00004818"/>
    </source>
</evidence>
<keyword evidence="7" id="KW-1185">Reference proteome</keyword>
<dbReference type="Proteomes" id="UP000270216">
    <property type="component" value="Unassembled WGS sequence"/>
</dbReference>
<dbReference type="SFLD" id="SFLDS00003">
    <property type="entry name" value="Haloacid_Dehalogenase"/>
    <property type="match status" value="1"/>
</dbReference>